<name>A9TJL4_PHYPA</name>
<dbReference type="Proteomes" id="UP000006727">
    <property type="component" value="Chromosome 10"/>
</dbReference>
<dbReference type="eggNOG" id="ENOG502QPY7">
    <property type="taxonomic scope" value="Eukaryota"/>
</dbReference>
<dbReference type="GO" id="GO:0009409">
    <property type="term" value="P:response to cold"/>
    <property type="evidence" value="ECO:0007669"/>
    <property type="project" value="EnsemblPlants"/>
</dbReference>
<dbReference type="Gramene" id="Pp3c10_2220V3.1">
    <property type="protein sequence ID" value="Pp3c10_2220V3.1"/>
    <property type="gene ID" value="Pp3c10_2220"/>
</dbReference>
<dbReference type="Pfam" id="PF00581">
    <property type="entry name" value="Rhodanese"/>
    <property type="match status" value="1"/>
</dbReference>
<dbReference type="InterPro" id="IPR036873">
    <property type="entry name" value="Rhodanese-like_dom_sf"/>
</dbReference>
<dbReference type="Gene3D" id="3.40.250.10">
    <property type="entry name" value="Rhodanese-like domain"/>
    <property type="match status" value="1"/>
</dbReference>
<dbReference type="InterPro" id="IPR001763">
    <property type="entry name" value="Rhodanese-like_dom"/>
</dbReference>
<feature type="domain" description="Rhodanese" evidence="1">
    <location>
        <begin position="90"/>
        <end position="214"/>
    </location>
</feature>
<evidence type="ECO:0000313" key="3">
    <source>
        <dbReference type="EnsemblPlants" id="Pp3c10_2220V3.1"/>
    </source>
</evidence>
<dbReference type="OMA" id="FTMINPD"/>
<gene>
    <name evidence="2" type="ORF">PHYPA_013291</name>
</gene>
<dbReference type="EnsemblPlants" id="Pp3c10_2220V3.3">
    <property type="protein sequence ID" value="Pp3c10_2220V3.3"/>
    <property type="gene ID" value="Pp3c10_2220"/>
</dbReference>
<evidence type="ECO:0000313" key="4">
    <source>
        <dbReference type="Proteomes" id="UP000006727"/>
    </source>
</evidence>
<dbReference type="SUPFAM" id="SSF52821">
    <property type="entry name" value="Rhodanese/Cell cycle control phosphatase"/>
    <property type="match status" value="1"/>
</dbReference>
<sequence>MEGLWARPVAAAQSSGQVTHDCVHLPLVPAVQRDTVQLQRGGLSSGKVFKKLQMRHWSPRASIRDVERMLRSGDIPTIPPQNAKSLLTDDKSPYKLLDVRPQWEREKAYVVESIHVPLFVEDEATDAVTLLKKQIQFGFGGAWLGQKFTKQNMDFVEQVRQAIPNKNDKIMVACGEGMRSMMAIKELRKAGYTELAWVGGGFNNVRDGDFVTVENGTKLQWATVGGASELFLKFAVFLSAVTTSITGSLAVKDEPK</sequence>
<evidence type="ECO:0000259" key="1">
    <source>
        <dbReference type="PROSITE" id="PS50206"/>
    </source>
</evidence>
<reference evidence="2 4" key="2">
    <citation type="journal article" date="2018" name="Plant J.">
        <title>The Physcomitrella patens chromosome-scale assembly reveals moss genome structure and evolution.</title>
        <authorList>
            <person name="Lang D."/>
            <person name="Ullrich K.K."/>
            <person name="Murat F."/>
            <person name="Fuchs J."/>
            <person name="Jenkins J."/>
            <person name="Haas F.B."/>
            <person name="Piednoel M."/>
            <person name="Gundlach H."/>
            <person name="Van Bel M."/>
            <person name="Meyberg R."/>
            <person name="Vives C."/>
            <person name="Morata J."/>
            <person name="Symeonidi A."/>
            <person name="Hiss M."/>
            <person name="Muchero W."/>
            <person name="Kamisugi Y."/>
            <person name="Saleh O."/>
            <person name="Blanc G."/>
            <person name="Decker E.L."/>
            <person name="van Gessel N."/>
            <person name="Grimwood J."/>
            <person name="Hayes R.D."/>
            <person name="Graham S.W."/>
            <person name="Gunter L.E."/>
            <person name="McDaniel S.F."/>
            <person name="Hoernstein S.N.W."/>
            <person name="Larsson A."/>
            <person name="Li F.W."/>
            <person name="Perroud P.F."/>
            <person name="Phillips J."/>
            <person name="Ranjan P."/>
            <person name="Rokshar D.S."/>
            <person name="Rothfels C.J."/>
            <person name="Schneider L."/>
            <person name="Shu S."/>
            <person name="Stevenson D.W."/>
            <person name="Thummler F."/>
            <person name="Tillich M."/>
            <person name="Villarreal Aguilar J.C."/>
            <person name="Widiez T."/>
            <person name="Wong G.K."/>
            <person name="Wymore A."/>
            <person name="Zhang Y."/>
            <person name="Zimmer A.D."/>
            <person name="Quatrano R.S."/>
            <person name="Mayer K.F.X."/>
            <person name="Goodstein D."/>
            <person name="Casacuberta J.M."/>
            <person name="Vandepoele K."/>
            <person name="Reski R."/>
            <person name="Cuming A.C."/>
            <person name="Tuskan G.A."/>
            <person name="Maumus F."/>
            <person name="Salse J."/>
            <person name="Schmutz J."/>
            <person name="Rensing S.A."/>
        </authorList>
    </citation>
    <scope>NUCLEOTIDE SEQUENCE [LARGE SCALE GENOMIC DNA]</scope>
    <source>
        <strain evidence="3 4">cv. Gransden 2004</strain>
    </source>
</reference>
<dbReference type="PANTHER" id="PTHR45510">
    <property type="entry name" value="RHODANESE-LIKE DOMAIN-CONTAINING PROTEIN 10"/>
    <property type="match status" value="1"/>
</dbReference>
<proteinExistence type="predicted"/>
<accession>A9TJL4</accession>
<dbReference type="PANTHER" id="PTHR45510:SF1">
    <property type="entry name" value="RHODANESE-LIKE DOMAIN-CONTAINING PROTEIN 10"/>
    <property type="match status" value="1"/>
</dbReference>
<protein>
    <recommendedName>
        <fullName evidence="1">Rhodanese domain-containing protein</fullName>
    </recommendedName>
</protein>
<dbReference type="PROSITE" id="PS50206">
    <property type="entry name" value="RHODANESE_3"/>
    <property type="match status" value="1"/>
</dbReference>
<dbReference type="Gramene" id="Pp3c10_2220V3.3">
    <property type="protein sequence ID" value="Pp3c10_2220V3.3"/>
    <property type="gene ID" value="Pp3c10_2220"/>
</dbReference>
<dbReference type="AlphaFoldDB" id="A9TJL4"/>
<keyword evidence="4" id="KW-1185">Reference proteome</keyword>
<evidence type="ECO:0000313" key="2">
    <source>
        <dbReference type="EMBL" id="PNR46172.1"/>
    </source>
</evidence>
<dbReference type="PaxDb" id="3218-PP1S245_58V6.2"/>
<dbReference type="SMART" id="SM00450">
    <property type="entry name" value="RHOD"/>
    <property type="match status" value="1"/>
</dbReference>
<dbReference type="EMBL" id="ABEU02000010">
    <property type="protein sequence ID" value="PNR46172.1"/>
    <property type="molecule type" value="Genomic_DNA"/>
</dbReference>
<dbReference type="InterPro" id="IPR044614">
    <property type="entry name" value="STR10"/>
</dbReference>
<dbReference type="CDD" id="cd00158">
    <property type="entry name" value="RHOD"/>
    <property type="match status" value="1"/>
</dbReference>
<dbReference type="FunCoup" id="A9TJL4">
    <property type="interactions" value="1013"/>
</dbReference>
<organism evidence="2">
    <name type="scientific">Physcomitrium patens</name>
    <name type="common">Spreading-leaved earth moss</name>
    <name type="synonym">Physcomitrella patens</name>
    <dbReference type="NCBI Taxonomy" id="3218"/>
    <lineage>
        <taxon>Eukaryota</taxon>
        <taxon>Viridiplantae</taxon>
        <taxon>Streptophyta</taxon>
        <taxon>Embryophyta</taxon>
        <taxon>Bryophyta</taxon>
        <taxon>Bryophytina</taxon>
        <taxon>Bryopsida</taxon>
        <taxon>Funariidae</taxon>
        <taxon>Funariales</taxon>
        <taxon>Funariaceae</taxon>
        <taxon>Physcomitrium</taxon>
    </lineage>
</organism>
<dbReference type="InParanoid" id="A9TJL4"/>
<dbReference type="EnsemblPlants" id="Pp3c10_2220V3.1">
    <property type="protein sequence ID" value="Pp3c10_2220V3.1"/>
    <property type="gene ID" value="Pp3c10_2220"/>
</dbReference>
<reference evidence="2 4" key="1">
    <citation type="journal article" date="2008" name="Science">
        <title>The Physcomitrella genome reveals evolutionary insights into the conquest of land by plants.</title>
        <authorList>
            <person name="Rensing S."/>
            <person name="Lang D."/>
            <person name="Zimmer A."/>
            <person name="Terry A."/>
            <person name="Salamov A."/>
            <person name="Shapiro H."/>
            <person name="Nishiyama T."/>
            <person name="Perroud P.-F."/>
            <person name="Lindquist E."/>
            <person name="Kamisugi Y."/>
            <person name="Tanahashi T."/>
            <person name="Sakakibara K."/>
            <person name="Fujita T."/>
            <person name="Oishi K."/>
            <person name="Shin-I T."/>
            <person name="Kuroki Y."/>
            <person name="Toyoda A."/>
            <person name="Suzuki Y."/>
            <person name="Hashimoto A."/>
            <person name="Yamaguchi K."/>
            <person name="Sugano A."/>
            <person name="Kohara Y."/>
            <person name="Fujiyama A."/>
            <person name="Anterola A."/>
            <person name="Aoki S."/>
            <person name="Ashton N."/>
            <person name="Barbazuk W.B."/>
            <person name="Barker E."/>
            <person name="Bennetzen J."/>
            <person name="Bezanilla M."/>
            <person name="Blankenship R."/>
            <person name="Cho S.H."/>
            <person name="Dutcher S."/>
            <person name="Estelle M."/>
            <person name="Fawcett J.A."/>
            <person name="Gundlach H."/>
            <person name="Hanada K."/>
            <person name="Heyl A."/>
            <person name="Hicks K.A."/>
            <person name="Hugh J."/>
            <person name="Lohr M."/>
            <person name="Mayer K."/>
            <person name="Melkozernov A."/>
            <person name="Murata T."/>
            <person name="Nelson D."/>
            <person name="Pils B."/>
            <person name="Prigge M."/>
            <person name="Reiss B."/>
            <person name="Renner T."/>
            <person name="Rombauts S."/>
            <person name="Rushton P."/>
            <person name="Sanderfoot A."/>
            <person name="Schween G."/>
            <person name="Shiu S.-H."/>
            <person name="Stueber K."/>
            <person name="Theodoulou F.L."/>
            <person name="Tu H."/>
            <person name="Van de Peer Y."/>
            <person name="Verrier P.J."/>
            <person name="Waters E."/>
            <person name="Wood A."/>
            <person name="Yang L."/>
            <person name="Cove D."/>
            <person name="Cuming A."/>
            <person name="Hasebe M."/>
            <person name="Lucas S."/>
            <person name="Mishler D.B."/>
            <person name="Reski R."/>
            <person name="Grigoriev I."/>
            <person name="Quatrano R.S."/>
            <person name="Boore J.L."/>
        </authorList>
    </citation>
    <scope>NUCLEOTIDE SEQUENCE [LARGE SCALE GENOMIC DNA]</scope>
    <source>
        <strain evidence="3 4">cv. Gransden 2004</strain>
    </source>
</reference>
<reference evidence="3" key="3">
    <citation type="submission" date="2020-12" db="UniProtKB">
        <authorList>
            <consortium name="EnsemblPlants"/>
        </authorList>
    </citation>
    <scope>IDENTIFICATION</scope>
</reference>